<dbReference type="Proteomes" id="UP000310314">
    <property type="component" value="Unassembled WGS sequence"/>
</dbReference>
<gene>
    <name evidence="1" type="ORF">FEE95_17665</name>
</gene>
<dbReference type="OrthoDB" id="1179573at2"/>
<dbReference type="AlphaFoldDB" id="A0A5S3PMS7"/>
<protein>
    <submittedName>
        <fullName evidence="1">Uncharacterized protein</fullName>
    </submittedName>
</protein>
<accession>A0A5S3PMS7</accession>
<dbReference type="EMBL" id="VATY01000004">
    <property type="protein sequence ID" value="TMM53726.1"/>
    <property type="molecule type" value="Genomic_DNA"/>
</dbReference>
<comment type="caution">
    <text evidence="1">The sequence shown here is derived from an EMBL/GenBank/DDBJ whole genome shotgun (WGS) entry which is preliminary data.</text>
</comment>
<evidence type="ECO:0000313" key="1">
    <source>
        <dbReference type="EMBL" id="TMM53726.1"/>
    </source>
</evidence>
<sequence>MNKAAFVLLLITICSCNFTKEKGIAFKIKNSSDATITAVKISTSEDFESITFDSIQKNKSKEGFLSMKNNKMDGDYTLSYIRKNGSAAGISGGYYTNGRPLDSYIHFEITNDNTLVKFGEFPH</sequence>
<organism evidence="1 2">
    <name type="scientific">Maribacter algarum</name>
    <name type="common">ex Zhang et al. 2020</name>
    <dbReference type="NCBI Taxonomy" id="2578118"/>
    <lineage>
        <taxon>Bacteria</taxon>
        <taxon>Pseudomonadati</taxon>
        <taxon>Bacteroidota</taxon>
        <taxon>Flavobacteriia</taxon>
        <taxon>Flavobacteriales</taxon>
        <taxon>Flavobacteriaceae</taxon>
        <taxon>Maribacter</taxon>
    </lineage>
</organism>
<name>A0A5S3PMS7_9FLAO</name>
<proteinExistence type="predicted"/>
<keyword evidence="2" id="KW-1185">Reference proteome</keyword>
<evidence type="ECO:0000313" key="2">
    <source>
        <dbReference type="Proteomes" id="UP000310314"/>
    </source>
</evidence>
<reference evidence="1 2" key="1">
    <citation type="submission" date="2019-05" db="EMBL/GenBank/DDBJ databases">
        <authorList>
            <person name="Zhang J.-Y."/>
            <person name="Feg X."/>
            <person name="Du Z.-J."/>
        </authorList>
    </citation>
    <scope>NUCLEOTIDE SEQUENCE [LARGE SCALE GENOMIC DNA]</scope>
    <source>
        <strain evidence="1 2">RZ26</strain>
    </source>
</reference>
<dbReference type="RefSeq" id="WP_138659350.1">
    <property type="nucleotide sequence ID" value="NZ_VATY01000004.1"/>
</dbReference>
<dbReference type="PROSITE" id="PS51257">
    <property type="entry name" value="PROKAR_LIPOPROTEIN"/>
    <property type="match status" value="1"/>
</dbReference>